<dbReference type="AlphaFoldDB" id="A0A2N5GFM3"/>
<dbReference type="RefSeq" id="WP_101579587.1">
    <property type="nucleotide sequence ID" value="NZ_PGVA01000090.1"/>
</dbReference>
<dbReference type="Proteomes" id="UP000235114">
    <property type="component" value="Unassembled WGS sequence"/>
</dbReference>
<accession>A0A2N5GFM3</accession>
<dbReference type="Gene3D" id="3.30.420.40">
    <property type="match status" value="1"/>
</dbReference>
<dbReference type="PIRSF" id="PIRSF036940">
    <property type="entry name" value="PanK_bac_aCoA"/>
    <property type="match status" value="1"/>
</dbReference>
<dbReference type="GO" id="GO:0005524">
    <property type="term" value="F:ATP binding"/>
    <property type="evidence" value="ECO:0007669"/>
    <property type="project" value="UniProtKB-KW"/>
</dbReference>
<reference evidence="8 10" key="2">
    <citation type="submission" date="2017-12" db="EMBL/GenBank/DDBJ databases">
        <title>Comparative Functional Genomics of Dry Heat Resistant strains isolated from the Viking Spacecraft.</title>
        <authorList>
            <person name="Seuylemezian A."/>
            <person name="Cooper K."/>
            <person name="Vaishampayan P."/>
        </authorList>
    </citation>
    <scope>NUCLEOTIDE SEQUENCE [LARGE SCALE GENOMIC DNA]</scope>
    <source>
        <strain evidence="8 10">ATCC 29669</strain>
    </source>
</reference>
<dbReference type="InterPro" id="IPR004567">
    <property type="entry name" value="Type_II_PanK"/>
</dbReference>
<organism evidence="7 9">
    <name type="scientific">Bacillus canaveralius</name>
    <dbReference type="NCBI Taxonomy" id="1403243"/>
    <lineage>
        <taxon>Bacteria</taxon>
        <taxon>Bacillati</taxon>
        <taxon>Bacillota</taxon>
        <taxon>Bacilli</taxon>
        <taxon>Bacillales</taxon>
        <taxon>Bacillaceae</taxon>
        <taxon>Bacillus</taxon>
    </lineage>
</organism>
<dbReference type="Pfam" id="PF03630">
    <property type="entry name" value="Fumble"/>
    <property type="match status" value="1"/>
</dbReference>
<evidence type="ECO:0000313" key="8">
    <source>
        <dbReference type="EMBL" id="PLR88125.1"/>
    </source>
</evidence>
<name>A0A2N5GFM3_9BACI</name>
<protein>
    <submittedName>
        <fullName evidence="7">Type II pantothenate kinase</fullName>
    </submittedName>
</protein>
<dbReference type="SUPFAM" id="SSF53067">
    <property type="entry name" value="Actin-like ATPase domain"/>
    <property type="match status" value="1"/>
</dbReference>
<keyword evidence="3" id="KW-0547">Nucleotide-binding</keyword>
<dbReference type="OrthoDB" id="358216at2"/>
<evidence type="ECO:0000313" key="9">
    <source>
        <dbReference type="Proteomes" id="UP000234951"/>
    </source>
</evidence>
<dbReference type="GO" id="GO:0004594">
    <property type="term" value="F:pantothenate kinase activity"/>
    <property type="evidence" value="ECO:0007669"/>
    <property type="project" value="InterPro"/>
</dbReference>
<dbReference type="EMBL" id="PGVA01000090">
    <property type="protein sequence ID" value="PLR79559.1"/>
    <property type="molecule type" value="Genomic_DNA"/>
</dbReference>
<dbReference type="PANTHER" id="PTHR12280">
    <property type="entry name" value="PANTOTHENATE KINASE"/>
    <property type="match status" value="1"/>
</dbReference>
<dbReference type="InterPro" id="IPR043129">
    <property type="entry name" value="ATPase_NBD"/>
</dbReference>
<evidence type="ECO:0000256" key="2">
    <source>
        <dbReference type="ARBA" id="ARBA00022679"/>
    </source>
</evidence>
<evidence type="ECO:0000256" key="6">
    <source>
        <dbReference type="ARBA" id="ARBA00022993"/>
    </source>
</evidence>
<dbReference type="CDD" id="cd24085">
    <property type="entry name" value="ASKHA_NBD_PanK-II_bac"/>
    <property type="match status" value="1"/>
</dbReference>
<evidence type="ECO:0000313" key="7">
    <source>
        <dbReference type="EMBL" id="PLR79559.1"/>
    </source>
</evidence>
<keyword evidence="10" id="KW-1185">Reference proteome</keyword>
<reference evidence="7 9" key="1">
    <citation type="submission" date="2017-11" db="EMBL/GenBank/DDBJ databases">
        <title>Comparitive Functional Genomics of Dry Heat Resistant strains isolated from the Viking Spacecraft.</title>
        <authorList>
            <person name="Seuylemezian A."/>
            <person name="Cooper K."/>
            <person name="Vaishampayan P."/>
        </authorList>
    </citation>
    <scope>NUCLEOTIDE SEQUENCE [LARGE SCALE GENOMIC DNA]</scope>
    <source>
        <strain evidence="7 9">M4.6</strain>
    </source>
</reference>
<keyword evidence="6" id="KW-0173">Coenzyme A biosynthesis</keyword>
<evidence type="ECO:0000256" key="1">
    <source>
        <dbReference type="ARBA" id="ARBA00022490"/>
    </source>
</evidence>
<evidence type="ECO:0000313" key="10">
    <source>
        <dbReference type="Proteomes" id="UP000235114"/>
    </source>
</evidence>
<dbReference type="EMBL" id="PGVD01000111">
    <property type="protein sequence ID" value="PLR88125.1"/>
    <property type="molecule type" value="Genomic_DNA"/>
</dbReference>
<keyword evidence="1" id="KW-0963">Cytoplasm</keyword>
<evidence type="ECO:0000256" key="3">
    <source>
        <dbReference type="ARBA" id="ARBA00022741"/>
    </source>
</evidence>
<dbReference type="InterPro" id="IPR011602">
    <property type="entry name" value="Type_II_PanK_bac"/>
</dbReference>
<keyword evidence="5" id="KW-0067">ATP-binding</keyword>
<proteinExistence type="predicted"/>
<sequence>MSVQKIGIDAGGSLIKIAYEQSGSFHYRKYPIADLDSALGWLKMLAPDAAVALTGGKSALLKEQYFQRGFIFPEFDAACTGAVYFLKDEQINLDEKFIIVNIGTGTSWFVVEGSNYSRILGSGIGGGTLMGLGALLTGETDYSRLIKLAETGEKGNVDMLVKDIYFPQEPPIDGNLTASNFAKGSINPDSSSEDRIASVINMIGETVILLSMQAAVANQATKIVYIGSTLAGNEPLKQCLASYKKMVGLEHIFLDHGEYCGAIGALMSL</sequence>
<dbReference type="PANTHER" id="PTHR12280:SF20">
    <property type="entry name" value="4'-PHOSPHOPANTETHEINE PHOSPHATASE"/>
    <property type="match status" value="1"/>
</dbReference>
<keyword evidence="4 7" id="KW-0418">Kinase</keyword>
<evidence type="ECO:0000256" key="4">
    <source>
        <dbReference type="ARBA" id="ARBA00022777"/>
    </source>
</evidence>
<dbReference type="NCBIfam" id="NF009842">
    <property type="entry name" value="PRK13317.1"/>
    <property type="match status" value="1"/>
</dbReference>
<dbReference type="GO" id="GO:0015937">
    <property type="term" value="P:coenzyme A biosynthetic process"/>
    <property type="evidence" value="ECO:0007669"/>
    <property type="project" value="UniProtKB-KW"/>
</dbReference>
<evidence type="ECO:0000256" key="5">
    <source>
        <dbReference type="ARBA" id="ARBA00022840"/>
    </source>
</evidence>
<dbReference type="GO" id="GO:0005829">
    <property type="term" value="C:cytosol"/>
    <property type="evidence" value="ECO:0007669"/>
    <property type="project" value="TreeGrafter"/>
</dbReference>
<dbReference type="Proteomes" id="UP000234951">
    <property type="component" value="Unassembled WGS sequence"/>
</dbReference>
<comment type="caution">
    <text evidence="7">The sequence shown here is derived from an EMBL/GenBank/DDBJ whole genome shotgun (WGS) entry which is preliminary data.</text>
</comment>
<gene>
    <name evidence="7" type="ORF">CU635_22515</name>
    <name evidence="8" type="ORF">CVD25_23050</name>
</gene>
<keyword evidence="2" id="KW-0808">Transferase</keyword>